<reference evidence="1" key="1">
    <citation type="submission" date="2019-08" db="EMBL/GenBank/DDBJ databases">
        <authorList>
            <person name="Kucharzyk K."/>
            <person name="Murdoch R.W."/>
            <person name="Higgins S."/>
            <person name="Loffler F."/>
        </authorList>
    </citation>
    <scope>NUCLEOTIDE SEQUENCE</scope>
</reference>
<dbReference type="AlphaFoldDB" id="A0A645B2R8"/>
<name>A0A645B2R8_9ZZZZ</name>
<gene>
    <name evidence="1" type="ORF">SDC9_104285</name>
</gene>
<organism evidence="1">
    <name type="scientific">bioreactor metagenome</name>
    <dbReference type="NCBI Taxonomy" id="1076179"/>
    <lineage>
        <taxon>unclassified sequences</taxon>
        <taxon>metagenomes</taxon>
        <taxon>ecological metagenomes</taxon>
    </lineage>
</organism>
<comment type="caution">
    <text evidence="1">The sequence shown here is derived from an EMBL/GenBank/DDBJ whole genome shotgun (WGS) entry which is preliminary data.</text>
</comment>
<protein>
    <submittedName>
        <fullName evidence="1">Uncharacterized protein</fullName>
    </submittedName>
</protein>
<sequence>MRKPDKVAPKFLRERQISLHSGCVQRAAQAEIFFVHADPAYSNRSVIQKNAAFADPYTAESRFDCNSFNQGLRFERIELRAVRAPVFQFRGALQREHGGGKFPACRGNELLFGERSLPVLEAYTAELRAAGKHCLAVKLPAFRRNPQAHAVLLRQPLQLNAFGDSSVNVPPGF</sequence>
<evidence type="ECO:0000313" key="1">
    <source>
        <dbReference type="EMBL" id="MPM57463.1"/>
    </source>
</evidence>
<proteinExistence type="predicted"/>
<dbReference type="EMBL" id="VSSQ01016282">
    <property type="protein sequence ID" value="MPM57463.1"/>
    <property type="molecule type" value="Genomic_DNA"/>
</dbReference>
<accession>A0A645B2R8</accession>